<evidence type="ECO:0000256" key="4">
    <source>
        <dbReference type="ARBA" id="ARBA00022737"/>
    </source>
</evidence>
<dbReference type="Proteomes" id="UP000784294">
    <property type="component" value="Unassembled WGS sequence"/>
</dbReference>
<dbReference type="InterPro" id="IPR012198">
    <property type="entry name" value="cAMP_dep_PK_reg_su"/>
</dbReference>
<dbReference type="GO" id="GO:0030552">
    <property type="term" value="F:cAMP binding"/>
    <property type="evidence" value="ECO:0007669"/>
    <property type="project" value="UniProtKB-KW"/>
</dbReference>
<dbReference type="GO" id="GO:0034236">
    <property type="term" value="F:protein kinase A catalytic subunit binding"/>
    <property type="evidence" value="ECO:0007669"/>
    <property type="project" value="TreeGrafter"/>
</dbReference>
<dbReference type="SUPFAM" id="SSF51206">
    <property type="entry name" value="cAMP-binding domain-like"/>
    <property type="match status" value="2"/>
</dbReference>
<evidence type="ECO:0000256" key="5">
    <source>
        <dbReference type="ARBA" id="ARBA00022741"/>
    </source>
</evidence>
<dbReference type="InterPro" id="IPR018488">
    <property type="entry name" value="cNMP-bd_CS"/>
</dbReference>
<proteinExistence type="inferred from homology"/>
<dbReference type="PROSITE" id="PS00888">
    <property type="entry name" value="CNMP_BINDING_1"/>
    <property type="match status" value="2"/>
</dbReference>
<dbReference type="SMART" id="SM00100">
    <property type="entry name" value="cNMP"/>
    <property type="match status" value="2"/>
</dbReference>
<evidence type="ECO:0000313" key="11">
    <source>
        <dbReference type="EMBL" id="VEL18416.1"/>
    </source>
</evidence>
<dbReference type="InterPro" id="IPR018490">
    <property type="entry name" value="cNMP-bd_dom_sf"/>
</dbReference>
<name>A0A3S5CG55_9PLAT</name>
<protein>
    <recommendedName>
        <fullName evidence="7">cAMP-dependent protein kinase type II regulatory subunit</fullName>
    </recommendedName>
</protein>
<comment type="caution">
    <text evidence="11">The sequence shown here is derived from an EMBL/GenBank/DDBJ whole genome shotgun (WGS) entry which is preliminary data.</text>
</comment>
<keyword evidence="4" id="KW-0677">Repeat</keyword>
<evidence type="ECO:0000259" key="10">
    <source>
        <dbReference type="PROSITE" id="PS50042"/>
    </source>
</evidence>
<dbReference type="PROSITE" id="PS00889">
    <property type="entry name" value="CNMP_BINDING_2"/>
    <property type="match status" value="2"/>
</dbReference>
<dbReference type="Pfam" id="PF02197">
    <property type="entry name" value="RIIa"/>
    <property type="match status" value="1"/>
</dbReference>
<dbReference type="EMBL" id="CAAALY010036918">
    <property type="protein sequence ID" value="VEL18416.1"/>
    <property type="molecule type" value="Genomic_DNA"/>
</dbReference>
<dbReference type="InterPro" id="IPR000595">
    <property type="entry name" value="cNMP-bd_dom"/>
</dbReference>
<dbReference type="Pfam" id="PF00027">
    <property type="entry name" value="cNMP_binding"/>
    <property type="match status" value="2"/>
</dbReference>
<feature type="domain" description="Cyclic nucleotide-binding" evidence="10">
    <location>
        <begin position="111"/>
        <end position="230"/>
    </location>
</feature>
<keyword evidence="2" id="KW-0597">Phosphoprotein</keyword>
<dbReference type="FunFam" id="1.20.890.10:FF:000002">
    <property type="entry name" value="cAMP-dependent protein kinase type II-alpha regulatory subunit"/>
    <property type="match status" value="1"/>
</dbReference>
<gene>
    <name evidence="11" type="ORF">PXEA_LOCUS11856</name>
</gene>
<dbReference type="GO" id="GO:0005829">
    <property type="term" value="C:cytosol"/>
    <property type="evidence" value="ECO:0007669"/>
    <property type="project" value="TreeGrafter"/>
</dbReference>
<dbReference type="SMART" id="SM00394">
    <property type="entry name" value="RIIa"/>
    <property type="match status" value="1"/>
</dbReference>
<feature type="binding site" evidence="8">
    <location>
        <position position="180"/>
    </location>
    <ligand>
        <name>3',5'-cyclic AMP</name>
        <dbReference type="ChEBI" id="CHEBI:58165"/>
        <label>1</label>
    </ligand>
</feature>
<dbReference type="Gene3D" id="2.60.120.10">
    <property type="entry name" value="Jelly Rolls"/>
    <property type="match status" value="2"/>
</dbReference>
<dbReference type="InterPro" id="IPR014710">
    <property type="entry name" value="RmlC-like_jellyroll"/>
</dbReference>
<dbReference type="InterPro" id="IPR003117">
    <property type="entry name" value="cAMP_dep_PK_reg_su_I/II_a/b"/>
</dbReference>
<evidence type="ECO:0000256" key="6">
    <source>
        <dbReference type="ARBA" id="ARBA00023149"/>
    </source>
</evidence>
<accession>A0A3S5CG55</accession>
<dbReference type="FunFam" id="2.60.120.10:FF:000108">
    <property type="entry name" value="cAMP-dependent protein kinase type II regulatory subunit"/>
    <property type="match status" value="1"/>
</dbReference>
<organism evidence="11 12">
    <name type="scientific">Protopolystoma xenopodis</name>
    <dbReference type="NCBI Taxonomy" id="117903"/>
    <lineage>
        <taxon>Eukaryota</taxon>
        <taxon>Metazoa</taxon>
        <taxon>Spiralia</taxon>
        <taxon>Lophotrochozoa</taxon>
        <taxon>Platyhelminthes</taxon>
        <taxon>Monogenea</taxon>
        <taxon>Polyopisthocotylea</taxon>
        <taxon>Polystomatidea</taxon>
        <taxon>Polystomatidae</taxon>
        <taxon>Protopolystoma</taxon>
    </lineage>
</organism>
<dbReference type="PANTHER" id="PTHR11635:SF152">
    <property type="entry name" value="CAMP-DEPENDENT PROTEIN KINASE TYPE I REGULATORY SUBUNIT-RELATED"/>
    <property type="match status" value="1"/>
</dbReference>
<evidence type="ECO:0000256" key="1">
    <source>
        <dbReference type="ARBA" id="ARBA00005753"/>
    </source>
</evidence>
<keyword evidence="5 8" id="KW-0547">Nucleotide-binding</keyword>
<feature type="domain" description="Cyclic nucleotide-binding" evidence="10">
    <location>
        <begin position="233"/>
        <end position="354"/>
    </location>
</feature>
<feature type="region of interest" description="Disordered" evidence="9">
    <location>
        <begin position="47"/>
        <end position="79"/>
    </location>
</feature>
<evidence type="ECO:0000256" key="2">
    <source>
        <dbReference type="ARBA" id="ARBA00022553"/>
    </source>
</evidence>
<feature type="binding site" evidence="8">
    <location>
        <position position="313"/>
    </location>
    <ligand>
        <name>3',5'-cyclic AMP</name>
        <dbReference type="ChEBI" id="CHEBI:58165"/>
        <label>2</label>
    </ligand>
</feature>
<dbReference type="SUPFAM" id="SSF47391">
    <property type="entry name" value="Dimerization-anchoring domain of cAMP-dependent PK regulatory subunit"/>
    <property type="match status" value="1"/>
</dbReference>
<dbReference type="FunFam" id="2.60.120.10:FF:000017">
    <property type="entry name" value="cAMP-dependent protein kinase type II regulatory subunit"/>
    <property type="match status" value="1"/>
</dbReference>
<evidence type="ECO:0000256" key="9">
    <source>
        <dbReference type="SAM" id="MobiDB-lite"/>
    </source>
</evidence>
<dbReference type="PANTHER" id="PTHR11635">
    <property type="entry name" value="CAMP-DEPENDENT PROTEIN KINASE REGULATORY CHAIN"/>
    <property type="match status" value="1"/>
</dbReference>
<dbReference type="PRINTS" id="PR00103">
    <property type="entry name" value="CAMPKINASE"/>
</dbReference>
<feature type="binding site" evidence="8">
    <location>
        <position position="304"/>
    </location>
    <ligand>
        <name>3',5'-cyclic AMP</name>
        <dbReference type="ChEBI" id="CHEBI:58165"/>
        <label>2</label>
    </ligand>
</feature>
<dbReference type="PROSITE" id="PS50042">
    <property type="entry name" value="CNMP_BINDING_3"/>
    <property type="match status" value="2"/>
</dbReference>
<evidence type="ECO:0000256" key="3">
    <source>
        <dbReference type="ARBA" id="ARBA00022566"/>
    </source>
</evidence>
<dbReference type="GO" id="GO:0004862">
    <property type="term" value="F:cAMP-dependent protein kinase inhibitor activity"/>
    <property type="evidence" value="ECO:0007669"/>
    <property type="project" value="TreeGrafter"/>
</dbReference>
<keyword evidence="6 8" id="KW-0114">cAMP</keyword>
<dbReference type="CDD" id="cd12099">
    <property type="entry name" value="DD_RII_PKA"/>
    <property type="match status" value="1"/>
</dbReference>
<comment type="similarity">
    <text evidence="1">Belongs to the cAMP-dependent kinase regulatory chain family.</text>
</comment>
<keyword evidence="3 8" id="KW-0116">cAMP-binding</keyword>
<dbReference type="OrthoDB" id="417078at2759"/>
<evidence type="ECO:0000313" key="12">
    <source>
        <dbReference type="Proteomes" id="UP000784294"/>
    </source>
</evidence>
<dbReference type="InterPro" id="IPR050503">
    <property type="entry name" value="cAMP-dep_PK_reg_su-like"/>
</dbReference>
<dbReference type="Gene3D" id="1.20.890.10">
    <property type="entry name" value="cAMP-dependent protein kinase regulatory subunit, dimerization-anchoring domain"/>
    <property type="match status" value="1"/>
</dbReference>
<evidence type="ECO:0000256" key="8">
    <source>
        <dbReference type="PIRSR" id="PIRSR000548-1"/>
    </source>
</evidence>
<dbReference type="GO" id="GO:0005952">
    <property type="term" value="C:cAMP-dependent protein kinase complex"/>
    <property type="evidence" value="ECO:0007669"/>
    <property type="project" value="InterPro"/>
</dbReference>
<dbReference type="CDD" id="cd00038">
    <property type="entry name" value="CAP_ED"/>
    <property type="match status" value="2"/>
</dbReference>
<evidence type="ECO:0000256" key="7">
    <source>
        <dbReference type="ARBA" id="ARBA00067959"/>
    </source>
</evidence>
<keyword evidence="12" id="KW-1185">Reference proteome</keyword>
<dbReference type="PIRSF" id="PIRSF000548">
    <property type="entry name" value="PK_regulatory"/>
    <property type="match status" value="1"/>
</dbReference>
<dbReference type="AlphaFoldDB" id="A0A3S5CG55"/>
<feature type="binding site" evidence="8">
    <location>
        <position position="189"/>
    </location>
    <ligand>
        <name>3',5'-cyclic AMP</name>
        <dbReference type="ChEBI" id="CHEBI:58165"/>
        <label>1</label>
    </ligand>
</feature>
<reference evidence="11" key="1">
    <citation type="submission" date="2018-11" db="EMBL/GenBank/DDBJ databases">
        <authorList>
            <consortium name="Pathogen Informatics"/>
        </authorList>
    </citation>
    <scope>NUCLEOTIDE SEQUENCE</scope>
</reference>
<sequence length="370" mass="41922">MAKGGIVVPAGLRELLQDFTVAVLRDHPPDLVEFAIQYFTMKKSQANKAPVGSDEEEEEPMPAPPRRGARRAGVAAESYDPEKEESVEKVVFPKTEEQRSRLQHATRDILLFRCLDDDQMKDVIDAMFERRVEVGEKVISLGEDGDNFYVIEKGLFDIIVKVNGVETKVGQYEDKGSFGELALMYNTPRAATILAQTSGVLWAMTRETFRSIVLKKAFEKRRMYEELLDKVPMLESLSNYERMSIADALRTRIYDEGVRIIIQGEPGAEMYFVEEGQVRITMKKEGDANETELTRLEKGGYFGELALLTKQPRAASVYAVTRTKLAVLDVDSFERLLGPCVEILKRNISNYEEELKKIFGSMEKIPELRG</sequence>